<evidence type="ECO:0000313" key="2">
    <source>
        <dbReference type="Proteomes" id="UP000647133"/>
    </source>
</evidence>
<sequence>MDTTQQLEEILIKHKWSLLDGETDEPVEGNFESYDISGLTFTDNFEVAIYYSKKNNVLVNKLFKPDNTLFSNLRIHSKDIISVLSLIFEWAPKLTKENFSVYVQELHKISDELIFNNNGQWVKVNINT</sequence>
<reference evidence="1 2" key="1">
    <citation type="submission" date="2020-09" db="EMBL/GenBank/DDBJ databases">
        <title>Echinicola sp. CAU 1574 isolated from sand of Sido Beach.</title>
        <authorList>
            <person name="Kim W."/>
        </authorList>
    </citation>
    <scope>NUCLEOTIDE SEQUENCE [LARGE SCALE GENOMIC DNA]</scope>
    <source>
        <strain evidence="1 2">CAU 1574</strain>
    </source>
</reference>
<organism evidence="1 2">
    <name type="scientific">Echinicola arenosa</name>
    <dbReference type="NCBI Taxonomy" id="2774144"/>
    <lineage>
        <taxon>Bacteria</taxon>
        <taxon>Pseudomonadati</taxon>
        <taxon>Bacteroidota</taxon>
        <taxon>Cytophagia</taxon>
        <taxon>Cytophagales</taxon>
        <taxon>Cyclobacteriaceae</taxon>
        <taxon>Echinicola</taxon>
    </lineage>
</organism>
<comment type="caution">
    <text evidence="1">The sequence shown here is derived from an EMBL/GenBank/DDBJ whole genome shotgun (WGS) entry which is preliminary data.</text>
</comment>
<gene>
    <name evidence="1" type="ORF">IFO69_11090</name>
</gene>
<keyword evidence="2" id="KW-1185">Reference proteome</keyword>
<accession>A0ABR9ALS2</accession>
<dbReference type="RefSeq" id="WP_192010173.1">
    <property type="nucleotide sequence ID" value="NZ_JACYTQ010000003.1"/>
</dbReference>
<dbReference type="EMBL" id="JACYTQ010000003">
    <property type="protein sequence ID" value="MBD8489291.1"/>
    <property type="molecule type" value="Genomic_DNA"/>
</dbReference>
<name>A0ABR9ALS2_9BACT</name>
<dbReference type="Proteomes" id="UP000647133">
    <property type="component" value="Unassembled WGS sequence"/>
</dbReference>
<proteinExistence type="predicted"/>
<protein>
    <submittedName>
        <fullName evidence="1">Uncharacterized protein</fullName>
    </submittedName>
</protein>
<evidence type="ECO:0000313" key="1">
    <source>
        <dbReference type="EMBL" id="MBD8489291.1"/>
    </source>
</evidence>